<feature type="domain" description="Pseudouridine synthase I TruA alpha/beta" evidence="5">
    <location>
        <begin position="21"/>
        <end position="78"/>
    </location>
</feature>
<dbReference type="InterPro" id="IPR001406">
    <property type="entry name" value="PsdUridine_synth_TruA"/>
</dbReference>
<evidence type="ECO:0000256" key="1">
    <source>
        <dbReference type="ARBA" id="ARBA00009375"/>
    </source>
</evidence>
<dbReference type="PANTHER" id="PTHR11142">
    <property type="entry name" value="PSEUDOURIDYLATE SYNTHASE"/>
    <property type="match status" value="1"/>
</dbReference>
<dbReference type="EMBL" id="HBIZ01017512">
    <property type="protein sequence ID" value="CAE0758321.1"/>
    <property type="molecule type" value="Transcribed_RNA"/>
</dbReference>
<dbReference type="CDD" id="cd02570">
    <property type="entry name" value="PseudoU_synth_EcTruA"/>
    <property type="match status" value="1"/>
</dbReference>
<protein>
    <recommendedName>
        <fullName evidence="4">tRNA pseudouridine synthase</fullName>
        <ecNumber evidence="4">5.4.99.12</ecNumber>
    </recommendedName>
</protein>
<dbReference type="Pfam" id="PF01416">
    <property type="entry name" value="PseudoU_synth_1"/>
    <property type="match status" value="2"/>
</dbReference>
<gene>
    <name evidence="6" type="ORF">PCAR00345_LOCUS10915</name>
</gene>
<accession>A0A7S4EX84</accession>
<dbReference type="AlphaFoldDB" id="A0A7S4EX84"/>
<sequence length="341" mass="37439">MASAQSTVESGCCRIRYLLLIEYVGTAFHGSQRQPGKRTVQELVEDAAAKLTPHSVPPTVVFAGRTDAGVHSIANAAHVDLERLDKHGNRLPAFSEGELMNALNNFVGERCGIVSARRVHKGFHARHSARVRTYVYQIRCPKSPREARAQALLRVDCCGSLMRRGWVSAHDAHRSLWLAEPLDLNAMRDAAALLVGKHDFSAFRAVRCGAKSPVRDLLELAVVEDSPSTLAEFDLECTRRVALRLRARSFLHHQVRYIAATLVEVGLGKRSLQQVRDMLRSADSRQSPPPAPAHGLYMAHVEYPESAYLENVDPDTGMISAVGAPEIGGEDSDEYECVTGA</sequence>
<evidence type="ECO:0000256" key="3">
    <source>
        <dbReference type="ARBA" id="ARBA00023235"/>
    </source>
</evidence>
<keyword evidence="2 4" id="KW-0819">tRNA processing</keyword>
<evidence type="ECO:0000259" key="5">
    <source>
        <dbReference type="Pfam" id="PF01416"/>
    </source>
</evidence>
<dbReference type="PANTHER" id="PTHR11142:SF0">
    <property type="entry name" value="TRNA PSEUDOURIDINE SYNTHASE-LIKE 1"/>
    <property type="match status" value="1"/>
</dbReference>
<dbReference type="GO" id="GO:0031119">
    <property type="term" value="P:tRNA pseudouridine synthesis"/>
    <property type="evidence" value="ECO:0007669"/>
    <property type="project" value="TreeGrafter"/>
</dbReference>
<reference evidence="6" key="1">
    <citation type="submission" date="2021-01" db="EMBL/GenBank/DDBJ databases">
        <authorList>
            <person name="Corre E."/>
            <person name="Pelletier E."/>
            <person name="Niang G."/>
            <person name="Scheremetjew M."/>
            <person name="Finn R."/>
            <person name="Kale V."/>
            <person name="Holt S."/>
            <person name="Cochrane G."/>
            <person name="Meng A."/>
            <person name="Brown T."/>
            <person name="Cohen L."/>
        </authorList>
    </citation>
    <scope>NUCLEOTIDE SEQUENCE</scope>
    <source>
        <strain evidence="6">CCMP645</strain>
    </source>
</reference>
<dbReference type="GO" id="GO:0003723">
    <property type="term" value="F:RNA binding"/>
    <property type="evidence" value="ECO:0007669"/>
    <property type="project" value="InterPro"/>
</dbReference>
<name>A0A7S4EX84_CHRCT</name>
<evidence type="ECO:0000313" key="6">
    <source>
        <dbReference type="EMBL" id="CAE0758321.1"/>
    </source>
</evidence>
<feature type="domain" description="Pseudouridine synthase I TruA alpha/beta" evidence="5">
    <location>
        <begin position="190"/>
        <end position="304"/>
    </location>
</feature>
<dbReference type="SUPFAM" id="SSF55120">
    <property type="entry name" value="Pseudouridine synthase"/>
    <property type="match status" value="1"/>
</dbReference>
<evidence type="ECO:0000256" key="2">
    <source>
        <dbReference type="ARBA" id="ARBA00022694"/>
    </source>
</evidence>
<dbReference type="InterPro" id="IPR020095">
    <property type="entry name" value="PsdUridine_synth_TruA_C"/>
</dbReference>
<proteinExistence type="inferred from homology"/>
<keyword evidence="3 4" id="KW-0413">Isomerase</keyword>
<evidence type="ECO:0000256" key="4">
    <source>
        <dbReference type="RuleBase" id="RU003792"/>
    </source>
</evidence>
<organism evidence="6">
    <name type="scientific">Chrysotila carterae</name>
    <name type="common">Marine alga</name>
    <name type="synonym">Syracosphaera carterae</name>
    <dbReference type="NCBI Taxonomy" id="13221"/>
    <lineage>
        <taxon>Eukaryota</taxon>
        <taxon>Haptista</taxon>
        <taxon>Haptophyta</taxon>
        <taxon>Prymnesiophyceae</taxon>
        <taxon>Isochrysidales</taxon>
        <taxon>Isochrysidaceae</taxon>
        <taxon>Chrysotila</taxon>
    </lineage>
</organism>
<dbReference type="GO" id="GO:0160147">
    <property type="term" value="F:tRNA pseudouridine(38-40) synthase activity"/>
    <property type="evidence" value="ECO:0007669"/>
    <property type="project" value="UniProtKB-EC"/>
</dbReference>
<dbReference type="Gene3D" id="3.30.70.580">
    <property type="entry name" value="Pseudouridine synthase I, catalytic domain, N-terminal subdomain"/>
    <property type="match status" value="1"/>
</dbReference>
<dbReference type="InterPro" id="IPR020094">
    <property type="entry name" value="TruA/RsuA/RluB/E/F_N"/>
</dbReference>
<dbReference type="HAMAP" id="MF_00171">
    <property type="entry name" value="TruA"/>
    <property type="match status" value="1"/>
</dbReference>
<dbReference type="Gene3D" id="3.30.70.660">
    <property type="entry name" value="Pseudouridine synthase I, catalytic domain, C-terminal subdomain"/>
    <property type="match status" value="1"/>
</dbReference>
<comment type="catalytic activity">
    <reaction evidence="4">
        <text>uridine(38/39/40) in tRNA = pseudouridine(38/39/40) in tRNA</text>
        <dbReference type="Rhea" id="RHEA:22376"/>
        <dbReference type="Rhea" id="RHEA-COMP:10085"/>
        <dbReference type="Rhea" id="RHEA-COMP:10087"/>
        <dbReference type="ChEBI" id="CHEBI:65314"/>
        <dbReference type="ChEBI" id="CHEBI:65315"/>
        <dbReference type="EC" id="5.4.99.12"/>
    </reaction>
</comment>
<dbReference type="NCBIfam" id="TIGR00071">
    <property type="entry name" value="hisT_truA"/>
    <property type="match status" value="1"/>
</dbReference>
<dbReference type="EC" id="5.4.99.12" evidence="4"/>
<dbReference type="InterPro" id="IPR020097">
    <property type="entry name" value="PsdUridine_synth_TruA_a/b_dom"/>
</dbReference>
<dbReference type="InterPro" id="IPR020103">
    <property type="entry name" value="PsdUridine_synth_cat_dom_sf"/>
</dbReference>
<comment type="similarity">
    <text evidence="1 4">Belongs to the tRNA pseudouridine synthase TruA family.</text>
</comment>